<accession>A0ABN2NWB0</accession>
<organism evidence="2 3">
    <name type="scientific">Streptomyces sodiiphilus</name>
    <dbReference type="NCBI Taxonomy" id="226217"/>
    <lineage>
        <taxon>Bacteria</taxon>
        <taxon>Bacillati</taxon>
        <taxon>Actinomycetota</taxon>
        <taxon>Actinomycetes</taxon>
        <taxon>Kitasatosporales</taxon>
        <taxon>Streptomycetaceae</taxon>
        <taxon>Streptomyces</taxon>
    </lineage>
</organism>
<evidence type="ECO:0000313" key="3">
    <source>
        <dbReference type="Proteomes" id="UP001501303"/>
    </source>
</evidence>
<name>A0ABN2NWB0_9ACTN</name>
<feature type="region of interest" description="Disordered" evidence="1">
    <location>
        <begin position="1"/>
        <end position="22"/>
    </location>
</feature>
<evidence type="ECO:0000256" key="1">
    <source>
        <dbReference type="SAM" id="MobiDB-lite"/>
    </source>
</evidence>
<protein>
    <recommendedName>
        <fullName evidence="4">AbiEi antitoxin C-terminal domain-containing protein</fullName>
    </recommendedName>
</protein>
<evidence type="ECO:0008006" key="4">
    <source>
        <dbReference type="Google" id="ProtNLM"/>
    </source>
</evidence>
<sequence length="332" mass="35058">MTHMDSDAPLSARQLPRRTDDAHPCVMSLRELRRHGVSPATASARCRPGGPWQMPLPGVFLLHQGPPTGSELLQAVLRYAEGRQDGFGRTVVTGPAALALHGFACAQPIGALNQVDVLVPRTRRLRSTGAARIVRTPRLPVPVDIDGVPVAPACRAVTDTVAQLTDTATVRRLLAEAVRGGHCEPPTLVRELSRAQLLGRPAVAAALDSLIAAGRAADEERLMELVRDARLPDPCWNVELRLPDGSLLGPVDACWPEYALALAVGTGRAGPAATGGHAPGDPDAFARQGVTLLLVNPHELRTRPGLQAAVVRTALLAAVPGDLPGRITVLPR</sequence>
<dbReference type="Proteomes" id="UP001501303">
    <property type="component" value="Unassembled WGS sequence"/>
</dbReference>
<keyword evidence="3" id="KW-1185">Reference proteome</keyword>
<evidence type="ECO:0000313" key="2">
    <source>
        <dbReference type="EMBL" id="GAA1902896.1"/>
    </source>
</evidence>
<reference evidence="2 3" key="1">
    <citation type="journal article" date="2019" name="Int. J. Syst. Evol. Microbiol.">
        <title>The Global Catalogue of Microorganisms (GCM) 10K type strain sequencing project: providing services to taxonomists for standard genome sequencing and annotation.</title>
        <authorList>
            <consortium name="The Broad Institute Genomics Platform"/>
            <consortium name="The Broad Institute Genome Sequencing Center for Infectious Disease"/>
            <person name="Wu L."/>
            <person name="Ma J."/>
        </authorList>
    </citation>
    <scope>NUCLEOTIDE SEQUENCE [LARGE SCALE GENOMIC DNA]</scope>
    <source>
        <strain evidence="2 3">JCM 13581</strain>
    </source>
</reference>
<dbReference type="EMBL" id="BAAAMJ010000010">
    <property type="protein sequence ID" value="GAA1902896.1"/>
    <property type="molecule type" value="Genomic_DNA"/>
</dbReference>
<proteinExistence type="predicted"/>
<gene>
    <name evidence="2" type="ORF">GCM10009716_10980</name>
</gene>
<comment type="caution">
    <text evidence="2">The sequence shown here is derived from an EMBL/GenBank/DDBJ whole genome shotgun (WGS) entry which is preliminary data.</text>
</comment>